<dbReference type="EMBL" id="JAPUUL010000948">
    <property type="protein sequence ID" value="KAJ8128828.1"/>
    <property type="molecule type" value="Genomic_DNA"/>
</dbReference>
<dbReference type="Proteomes" id="UP001153332">
    <property type="component" value="Unassembled WGS sequence"/>
</dbReference>
<accession>A0ACC2JNR3</accession>
<gene>
    <name evidence="1" type="ORF">O1611_g4806</name>
</gene>
<protein>
    <submittedName>
        <fullName evidence="1">Uncharacterized protein</fullName>
    </submittedName>
</protein>
<comment type="caution">
    <text evidence="1">The sequence shown here is derived from an EMBL/GenBank/DDBJ whole genome shotgun (WGS) entry which is preliminary data.</text>
</comment>
<sequence length="298" mass="34718">MRFLRQGRVPPDLDSRREMKVIAAGLPRCATTSLKEAFESEWLDCYPAMHMAGVVPWPEKSQLVIDALYEENTQKRRKILHSLFDGYAAICGENLCAGRELFASELGRQHRFNASNIRIDFPGVAFIDDLMDMYPNAKIILNQRSDASLWAKSLDDTLMFFSSWTYRITTFLSKMNRLHARMHLAAFDLSKRKIGIGRTRDLETYKIWYKEYNRFVRDEARWRGRPVLEWEPRDGWAPICEFLGRPAPPETVAFPHANDRWEMQQLKIFLVSLGLLYWALLGVGVWAVTLVILWGRRI</sequence>
<evidence type="ECO:0000313" key="2">
    <source>
        <dbReference type="Proteomes" id="UP001153332"/>
    </source>
</evidence>
<reference evidence="1" key="1">
    <citation type="submission" date="2022-12" db="EMBL/GenBank/DDBJ databases">
        <title>Genome Sequence of Lasiodiplodia mahajangana.</title>
        <authorList>
            <person name="Buettner E."/>
        </authorList>
    </citation>
    <scope>NUCLEOTIDE SEQUENCE</scope>
    <source>
        <strain evidence="1">VT137</strain>
    </source>
</reference>
<evidence type="ECO:0000313" key="1">
    <source>
        <dbReference type="EMBL" id="KAJ8128828.1"/>
    </source>
</evidence>
<proteinExistence type="predicted"/>
<keyword evidence="2" id="KW-1185">Reference proteome</keyword>
<name>A0ACC2JNR3_9PEZI</name>
<organism evidence="1 2">
    <name type="scientific">Lasiodiplodia mahajangana</name>
    <dbReference type="NCBI Taxonomy" id="1108764"/>
    <lineage>
        <taxon>Eukaryota</taxon>
        <taxon>Fungi</taxon>
        <taxon>Dikarya</taxon>
        <taxon>Ascomycota</taxon>
        <taxon>Pezizomycotina</taxon>
        <taxon>Dothideomycetes</taxon>
        <taxon>Dothideomycetes incertae sedis</taxon>
        <taxon>Botryosphaeriales</taxon>
        <taxon>Botryosphaeriaceae</taxon>
        <taxon>Lasiodiplodia</taxon>
    </lineage>
</organism>